<sequence length="329" mass="35726">VMLALDLECYDFNKGSQSLIRATEGTILERLPPRIKIRSGAPLELPHILVLIDDPQDTVIGALAARKAAMKKIYDFDLMLGSGHLTGYFSSDPADEQALVAALEKLADPAAFASRYGVSADLGVLLFAMGDGNHSLATAKAIWEQIKLKVGMDHPARYALVEIENVHDAGLEFEPIHRVLFDVREEVITALKRHFGSRMSVETADSAEEMTAAVDSQSGDAQVVGLVTPQGYALVRIQQPETNLPVGTLQLFLDAWLKAGGAARIDYVHGADVVTQLGSQPGNAGFYVPGMDKSDLFKTVVLDGALPRKTFSMGEAKEKRFYMEARRIA</sequence>
<reference evidence="1 2" key="1">
    <citation type="submission" date="2015-07" db="EMBL/GenBank/DDBJ databases">
        <title>Genome sequence of Levilinea saccharolytica DSM 16555.</title>
        <authorList>
            <person name="Hemp J."/>
            <person name="Ward L.M."/>
            <person name="Pace L.A."/>
            <person name="Fischer W.W."/>
        </authorList>
    </citation>
    <scope>NUCLEOTIDE SEQUENCE [LARGE SCALE GENOMIC DNA]</scope>
    <source>
        <strain evidence="1 2">KIBI-1</strain>
    </source>
</reference>
<name>A0A0P6Y587_9CHLR</name>
<dbReference type="PANTHER" id="PTHR36454:SF1">
    <property type="entry name" value="DUF1015 DOMAIN-CONTAINING PROTEIN"/>
    <property type="match status" value="1"/>
</dbReference>
<dbReference type="STRING" id="229921.ADN01_01415"/>
<evidence type="ECO:0008006" key="3">
    <source>
        <dbReference type="Google" id="ProtNLM"/>
    </source>
</evidence>
<gene>
    <name evidence="1" type="ORF">ADN01_01415</name>
</gene>
<keyword evidence="2" id="KW-1185">Reference proteome</keyword>
<evidence type="ECO:0000313" key="1">
    <source>
        <dbReference type="EMBL" id="KPL91397.1"/>
    </source>
</evidence>
<dbReference type="PANTHER" id="PTHR36454">
    <property type="entry name" value="LMO2823 PROTEIN"/>
    <property type="match status" value="1"/>
</dbReference>
<feature type="non-terminal residue" evidence="1">
    <location>
        <position position="1"/>
    </location>
</feature>
<dbReference type="PATRIC" id="fig|229921.5.peg.3376"/>
<organism evidence="1 2">
    <name type="scientific">Levilinea saccharolytica</name>
    <dbReference type="NCBI Taxonomy" id="229921"/>
    <lineage>
        <taxon>Bacteria</taxon>
        <taxon>Bacillati</taxon>
        <taxon>Chloroflexota</taxon>
        <taxon>Anaerolineae</taxon>
        <taxon>Anaerolineales</taxon>
        <taxon>Anaerolineaceae</taxon>
        <taxon>Levilinea</taxon>
    </lineage>
</organism>
<comment type="caution">
    <text evidence="1">The sequence shown here is derived from an EMBL/GenBank/DDBJ whole genome shotgun (WGS) entry which is preliminary data.</text>
</comment>
<proteinExistence type="predicted"/>
<dbReference type="Proteomes" id="UP000050501">
    <property type="component" value="Unassembled WGS sequence"/>
</dbReference>
<protein>
    <recommendedName>
        <fullName evidence="3">DUF1015 domain-containing protein</fullName>
    </recommendedName>
</protein>
<dbReference type="Pfam" id="PF06245">
    <property type="entry name" value="DUF1015"/>
    <property type="match status" value="1"/>
</dbReference>
<dbReference type="RefSeq" id="WP_082389698.1">
    <property type="nucleotide sequence ID" value="NZ_LGCM01000004.1"/>
</dbReference>
<dbReference type="InterPro" id="IPR008323">
    <property type="entry name" value="UCP033563"/>
</dbReference>
<dbReference type="EMBL" id="LGCM01000004">
    <property type="protein sequence ID" value="KPL91397.1"/>
    <property type="molecule type" value="Genomic_DNA"/>
</dbReference>
<accession>A0A0P6Y587</accession>
<dbReference type="AlphaFoldDB" id="A0A0P6Y587"/>
<evidence type="ECO:0000313" key="2">
    <source>
        <dbReference type="Proteomes" id="UP000050501"/>
    </source>
</evidence>